<dbReference type="InterPro" id="IPR014199">
    <property type="entry name" value="Spore_YtxC"/>
</dbReference>
<dbReference type="AlphaFoldDB" id="A0A2A7MGN7"/>
<organism evidence="1 2">
    <name type="scientific">Clostridium neonatale</name>
    <dbReference type="NCBI Taxonomy" id="137838"/>
    <lineage>
        <taxon>Bacteria</taxon>
        <taxon>Bacillati</taxon>
        <taxon>Bacillota</taxon>
        <taxon>Clostridia</taxon>
        <taxon>Eubacteriales</taxon>
        <taxon>Clostridiaceae</taxon>
        <taxon>Clostridium</taxon>
    </lineage>
</organism>
<dbReference type="RefSeq" id="WP_058294909.1">
    <property type="nucleotide sequence ID" value="NZ_CAKJVD010000036.1"/>
</dbReference>
<gene>
    <name evidence="1" type="primary">ytxC</name>
    <name evidence="1" type="ORF">CQ394_03195</name>
</gene>
<dbReference type="Pfam" id="PF08812">
    <property type="entry name" value="YtxC"/>
    <property type="match status" value="1"/>
</dbReference>
<reference evidence="1 2" key="1">
    <citation type="submission" date="2017-10" db="EMBL/GenBank/DDBJ databases">
        <title>Effective Description of Clostridium neonatale sp. nov. linked to necrotizing enterocolitis in neonates and a clarification of species assignable to the genus Clostridium (Prazmowski 1880) emend. Lawson and Rainey 2016.</title>
        <authorList>
            <person name="Bernard K."/>
            <person name="Burdz T."/>
            <person name="Wiebe D."/>
            <person name="Balcewich B."/>
            <person name="Alfa M."/>
            <person name="Bernier A.-M."/>
        </authorList>
    </citation>
    <scope>NUCLEOTIDE SEQUENCE [LARGE SCALE GENOMIC DNA]</scope>
    <source>
        <strain evidence="1 2">LCDC99A005</strain>
    </source>
</reference>
<dbReference type="STRING" id="137838.GCA_001458595_02099"/>
<evidence type="ECO:0000313" key="2">
    <source>
        <dbReference type="Proteomes" id="UP000220840"/>
    </source>
</evidence>
<dbReference type="GeneID" id="68877101"/>
<dbReference type="OrthoDB" id="2986513at2"/>
<keyword evidence="2" id="KW-1185">Reference proteome</keyword>
<protein>
    <submittedName>
        <fullName evidence="1">Putative sporulation protein YtxC</fullName>
    </submittedName>
</protein>
<proteinExistence type="predicted"/>
<dbReference type="EMBL" id="PDCJ01000001">
    <property type="protein sequence ID" value="PEG30740.1"/>
    <property type="molecule type" value="Genomic_DNA"/>
</dbReference>
<dbReference type="NCBIfam" id="TIGR02834">
    <property type="entry name" value="spo_ytxC"/>
    <property type="match status" value="1"/>
</dbReference>
<sequence>MLILKLAYDDDLSFSKDLQELRERLKKKDILIGLVESIEGKTHIIKIICEENCYNEKIKEIINMYVSNILYRIVIENYRKKEMFEFLTDNYFFLKQNEILEIENEIMKVLKCEDLNDKEGSVYCLNRINSIINKIQECISENQEINVDGFLTFRMRKLRKEIEEVIEKVIEMYMVEKEYNEFVKLLKYFVNIQECKIEEVNIIINEDNKYKVEDKEGRDLYKDFLKELTGDEKDLEVNIEDILISGLITSSPENIVIHGKENCNNKEFLETIENVFGNKVRYCDKIDECIEIKNMSKNVDIYK</sequence>
<comment type="caution">
    <text evidence="1">The sequence shown here is derived from an EMBL/GenBank/DDBJ whole genome shotgun (WGS) entry which is preliminary data.</text>
</comment>
<name>A0A2A7MGN7_9CLOT</name>
<dbReference type="Proteomes" id="UP000220840">
    <property type="component" value="Unassembled WGS sequence"/>
</dbReference>
<evidence type="ECO:0000313" key="1">
    <source>
        <dbReference type="EMBL" id="PEG30740.1"/>
    </source>
</evidence>
<accession>A0A2A7MGN7</accession>